<evidence type="ECO:0000313" key="1">
    <source>
        <dbReference type="EMBL" id="KAJ0030107.1"/>
    </source>
</evidence>
<gene>
    <name evidence="1" type="ORF">Pint_13209</name>
</gene>
<sequence length="88" mass="10024">MDDNWLPPRMQDIKPIVQADQKVKELFSSTGRSWDHHKLVEVYGAGNAKQVATIPNLWNILFWDALGLIRSGLPLISNGTLETYRFSN</sequence>
<comment type="caution">
    <text evidence="1">The sequence shown here is derived from an EMBL/GenBank/DDBJ whole genome shotgun (WGS) entry which is preliminary data.</text>
</comment>
<name>A0ACC0Y4B0_9ROSI</name>
<proteinExistence type="predicted"/>
<organism evidence="1 2">
    <name type="scientific">Pistacia integerrima</name>
    <dbReference type="NCBI Taxonomy" id="434235"/>
    <lineage>
        <taxon>Eukaryota</taxon>
        <taxon>Viridiplantae</taxon>
        <taxon>Streptophyta</taxon>
        <taxon>Embryophyta</taxon>
        <taxon>Tracheophyta</taxon>
        <taxon>Spermatophyta</taxon>
        <taxon>Magnoliopsida</taxon>
        <taxon>eudicotyledons</taxon>
        <taxon>Gunneridae</taxon>
        <taxon>Pentapetalae</taxon>
        <taxon>rosids</taxon>
        <taxon>malvids</taxon>
        <taxon>Sapindales</taxon>
        <taxon>Anacardiaceae</taxon>
        <taxon>Pistacia</taxon>
    </lineage>
</organism>
<dbReference type="Proteomes" id="UP001163603">
    <property type="component" value="Chromosome 8"/>
</dbReference>
<dbReference type="EMBL" id="CM047743">
    <property type="protein sequence ID" value="KAJ0030107.1"/>
    <property type="molecule type" value="Genomic_DNA"/>
</dbReference>
<reference evidence="2" key="1">
    <citation type="journal article" date="2023" name="G3 (Bethesda)">
        <title>Genome assembly and association tests identify interacting loci associated with vigor, precocity, and sex in interspecific pistachio rootstocks.</title>
        <authorList>
            <person name="Palmer W."/>
            <person name="Jacygrad E."/>
            <person name="Sagayaradj S."/>
            <person name="Cavanaugh K."/>
            <person name="Han R."/>
            <person name="Bertier L."/>
            <person name="Beede B."/>
            <person name="Kafkas S."/>
            <person name="Golino D."/>
            <person name="Preece J."/>
            <person name="Michelmore R."/>
        </authorList>
    </citation>
    <scope>NUCLEOTIDE SEQUENCE [LARGE SCALE GENOMIC DNA]</scope>
</reference>
<keyword evidence="2" id="KW-1185">Reference proteome</keyword>
<protein>
    <submittedName>
        <fullName evidence="1">Uncharacterized protein</fullName>
    </submittedName>
</protein>
<accession>A0ACC0Y4B0</accession>
<evidence type="ECO:0000313" key="2">
    <source>
        <dbReference type="Proteomes" id="UP001163603"/>
    </source>
</evidence>